<dbReference type="InterPro" id="IPR003661">
    <property type="entry name" value="HisK_dim/P_dom"/>
</dbReference>
<dbReference type="SUPFAM" id="SSF50978">
    <property type="entry name" value="WD40 repeat-like"/>
    <property type="match status" value="1"/>
</dbReference>
<accession>A0A5M8P3G3</accession>
<feature type="transmembrane region" description="Helical" evidence="4">
    <location>
        <begin position="805"/>
        <end position="826"/>
    </location>
</feature>
<dbReference type="Proteomes" id="UP000324575">
    <property type="component" value="Unassembled WGS sequence"/>
</dbReference>
<reference evidence="7 8" key="1">
    <citation type="submission" date="2019-03" db="EMBL/GenBank/DDBJ databases">
        <title>Single cell metagenomics reveals metabolic interactions within the superorganism composed of flagellate Streblomastix strix and complex community of Bacteroidetes bacteria on its surface.</title>
        <authorList>
            <person name="Treitli S.C."/>
            <person name="Kolisko M."/>
            <person name="Husnik F."/>
            <person name="Keeling P."/>
            <person name="Hampl V."/>
        </authorList>
    </citation>
    <scope>NUCLEOTIDE SEQUENCE [LARGE SCALE GENOMIC DNA]</scope>
    <source>
        <strain evidence="7">St1</strain>
    </source>
</reference>
<comment type="catalytic activity">
    <reaction evidence="1">
        <text>ATP + protein L-histidine = ADP + protein N-phospho-L-histidine.</text>
        <dbReference type="EC" id="2.7.13.3"/>
    </reaction>
</comment>
<proteinExistence type="predicted"/>
<dbReference type="SMART" id="SM00388">
    <property type="entry name" value="HisKA"/>
    <property type="match status" value="1"/>
</dbReference>
<evidence type="ECO:0000259" key="6">
    <source>
        <dbReference type="SMART" id="SM00388"/>
    </source>
</evidence>
<dbReference type="Pfam" id="PF00512">
    <property type="entry name" value="HisKA"/>
    <property type="match status" value="1"/>
</dbReference>
<dbReference type="Gene3D" id="2.60.40.10">
    <property type="entry name" value="Immunoglobulins"/>
    <property type="match status" value="1"/>
</dbReference>
<dbReference type="Gene3D" id="2.130.10.10">
    <property type="entry name" value="YVTN repeat-like/Quinoprotein amine dehydrogenase"/>
    <property type="match status" value="2"/>
</dbReference>
<dbReference type="PANTHER" id="PTHR43547">
    <property type="entry name" value="TWO-COMPONENT HISTIDINE KINASE"/>
    <property type="match status" value="1"/>
</dbReference>
<dbReference type="AlphaFoldDB" id="A0A5M8P3G3"/>
<dbReference type="SUPFAM" id="SSF47384">
    <property type="entry name" value="Homodimeric domain of signal transducing histidine kinase"/>
    <property type="match status" value="1"/>
</dbReference>
<keyword evidence="5" id="KW-0732">Signal</keyword>
<dbReference type="Pfam" id="PF07495">
    <property type="entry name" value="Y_Y_Y"/>
    <property type="match status" value="1"/>
</dbReference>
<dbReference type="EMBL" id="SNRX01000004">
    <property type="protein sequence ID" value="KAA6302934.1"/>
    <property type="molecule type" value="Genomic_DNA"/>
</dbReference>
<sequence length="957" mass="109353">MNTYSLKYLSFVLPLLLLQVTNLAGQETVLSWEIKKVTIKNGLSNDKVNCIEQDYFGFVWGGTEVGLNCFDGVKVKTYYAEAGNPNSLSDNSIQTIYAEKDKPVLWIGTENGLNEYSYQNNSFRQYYFTDENGKRIHNNFSAIIPVNEKTLIVASTTGGIFLFNKEKKEFQWLKDIYTQASHSQWSLNLNSAFLNNQHQLWMATFDKGIYCYNLVDGQLKSFGYVAPYTPSDVNAFSICEDNWGQTRVATSKGVFILDVASGTFVREKNWEVINKNIAYSIKTIGNNELWVGTENGIYIAPCTPASSANNGIKHIEERLDDNGLSFRAVRDLLEDSYGNIWAAIYSGGMNYVIRKQSPIGLLQKKNNYGSPVNSYYCTLSIAEGKDDTLYLGTNGGGVKILHLDTGKESVIRFRTNENELLSNIVQAVYVQNDEILWAGTYRGGLIRYNLKNNSKTIYTQENSLLPRNDVRFIFEDKQHQLWVGTTYGLCRISSEGKIEENYLVGNNLRNLLEDPSGNIWIATYHDGLIRYLRDQNRFEYYTHSIDDANSLPENSVVGMCYTEKQELWIVTKTQGIARFDEQSQQFIRYLLPSNQPHDIAHIVEDNSGNLWIISTGELTRFTPSDGSSQIYASRHILDAGMMWGLAFLKSSKGVIYAGGVDAILYFNPQMLLLSSQAGVQIPPPLITALYINREPLSISNDSIQTPLKTSVLLSNHITLNYNQSNIGFYFVSPVYAFIDDVRYAYRLDGEDTDWNETNDYPYAYYRNLSPGTYTFQVKASTRNGIWTEPTIYTVTIKPPVWLSNWMIALYIALSILIIYGIFRFLLYRERMKNELKIVNLEKANEEEMYRTKIQMFTDISHDLRTPLALISNPVEKLISMEDENNKLHWLYLIKTQSDKLLKHVSQLLDLFRLDRKGQNLHLEHSDIINLLSDVYYSFEGVSLKKILRSLFKAILTN</sequence>
<evidence type="ECO:0000256" key="1">
    <source>
        <dbReference type="ARBA" id="ARBA00000085"/>
    </source>
</evidence>
<dbReference type="Gene3D" id="1.10.287.130">
    <property type="match status" value="1"/>
</dbReference>
<dbReference type="EC" id="2.7.13.3" evidence="2"/>
<dbReference type="InterPro" id="IPR011110">
    <property type="entry name" value="Reg_prop"/>
</dbReference>
<comment type="caution">
    <text evidence="7">The sequence shown here is derived from an EMBL/GenBank/DDBJ whole genome shotgun (WGS) entry which is preliminary data.</text>
</comment>
<dbReference type="CDD" id="cd00082">
    <property type="entry name" value="HisKA"/>
    <property type="match status" value="1"/>
</dbReference>
<feature type="signal peptide" evidence="5">
    <location>
        <begin position="1"/>
        <end position="24"/>
    </location>
</feature>
<name>A0A5M8P3G3_9BACT</name>
<feature type="domain" description="Signal transduction histidine kinase dimerisation/phosphoacceptor" evidence="6">
    <location>
        <begin position="851"/>
        <end position="916"/>
    </location>
</feature>
<keyword evidence="3" id="KW-0597">Phosphoprotein</keyword>
<dbReference type="InterPro" id="IPR015943">
    <property type="entry name" value="WD40/YVTN_repeat-like_dom_sf"/>
</dbReference>
<feature type="chain" id="PRO_5024417556" description="histidine kinase" evidence="5">
    <location>
        <begin position="25"/>
        <end position="957"/>
    </location>
</feature>
<dbReference type="InterPro" id="IPR013783">
    <property type="entry name" value="Ig-like_fold"/>
</dbReference>
<evidence type="ECO:0000256" key="2">
    <source>
        <dbReference type="ARBA" id="ARBA00012438"/>
    </source>
</evidence>
<keyword evidence="4" id="KW-0472">Membrane</keyword>
<evidence type="ECO:0000313" key="7">
    <source>
        <dbReference type="EMBL" id="KAA6302934.1"/>
    </source>
</evidence>
<organism evidence="7 8">
    <name type="scientific">Candidatus Ordinivivax streblomastigis</name>
    <dbReference type="NCBI Taxonomy" id="2540710"/>
    <lineage>
        <taxon>Bacteria</taxon>
        <taxon>Pseudomonadati</taxon>
        <taxon>Bacteroidota</taxon>
        <taxon>Bacteroidia</taxon>
        <taxon>Bacteroidales</taxon>
        <taxon>Candidatus Ordinivivax</taxon>
    </lineage>
</organism>
<protein>
    <recommendedName>
        <fullName evidence="2">histidine kinase</fullName>
        <ecNumber evidence="2">2.7.13.3</ecNumber>
    </recommendedName>
</protein>
<dbReference type="PANTHER" id="PTHR43547:SF2">
    <property type="entry name" value="HYBRID SIGNAL TRANSDUCTION HISTIDINE KINASE C"/>
    <property type="match status" value="1"/>
</dbReference>
<keyword evidence="7" id="KW-0418">Kinase</keyword>
<dbReference type="InterPro" id="IPR011123">
    <property type="entry name" value="Y_Y_Y"/>
</dbReference>
<dbReference type="SUPFAM" id="SSF63829">
    <property type="entry name" value="Calcium-dependent phosphotriesterase"/>
    <property type="match status" value="1"/>
</dbReference>
<dbReference type="InterPro" id="IPR036097">
    <property type="entry name" value="HisK_dim/P_sf"/>
</dbReference>
<dbReference type="InterPro" id="IPR036322">
    <property type="entry name" value="WD40_repeat_dom_sf"/>
</dbReference>
<dbReference type="Pfam" id="PF07494">
    <property type="entry name" value="Reg_prop"/>
    <property type="match status" value="2"/>
</dbReference>
<evidence type="ECO:0000256" key="4">
    <source>
        <dbReference type="SAM" id="Phobius"/>
    </source>
</evidence>
<gene>
    <name evidence="7" type="ORF">EZS26_000829</name>
</gene>
<keyword evidence="4" id="KW-1133">Transmembrane helix</keyword>
<keyword evidence="7" id="KW-0808">Transferase</keyword>
<keyword evidence="4" id="KW-0812">Transmembrane</keyword>
<dbReference type="GO" id="GO:0000155">
    <property type="term" value="F:phosphorelay sensor kinase activity"/>
    <property type="evidence" value="ECO:0007669"/>
    <property type="project" value="InterPro"/>
</dbReference>
<evidence type="ECO:0000256" key="3">
    <source>
        <dbReference type="ARBA" id="ARBA00022553"/>
    </source>
</evidence>
<evidence type="ECO:0000256" key="5">
    <source>
        <dbReference type="SAM" id="SignalP"/>
    </source>
</evidence>
<evidence type="ECO:0000313" key="8">
    <source>
        <dbReference type="Proteomes" id="UP000324575"/>
    </source>
</evidence>